<organism evidence="2 3">
    <name type="scientific">Halorussus caseinilyticus</name>
    <dbReference type="NCBI Taxonomy" id="3034025"/>
    <lineage>
        <taxon>Archaea</taxon>
        <taxon>Methanobacteriati</taxon>
        <taxon>Methanobacteriota</taxon>
        <taxon>Stenosarchaea group</taxon>
        <taxon>Halobacteria</taxon>
        <taxon>Halobacteriales</taxon>
        <taxon>Haladaptataceae</taxon>
        <taxon>Halorussus</taxon>
    </lineage>
</organism>
<evidence type="ECO:0000313" key="3">
    <source>
        <dbReference type="Proteomes" id="UP001596407"/>
    </source>
</evidence>
<gene>
    <name evidence="2" type="ORF">ACFQJ6_09015</name>
</gene>
<protein>
    <recommendedName>
        <fullName evidence="4">EVE domain-containing protein</fullName>
    </recommendedName>
</protein>
<evidence type="ECO:0000313" key="2">
    <source>
        <dbReference type="EMBL" id="MFC7080238.1"/>
    </source>
</evidence>
<feature type="region of interest" description="Disordered" evidence="1">
    <location>
        <begin position="20"/>
        <end position="39"/>
    </location>
</feature>
<reference evidence="2 3" key="1">
    <citation type="journal article" date="2019" name="Int. J. Syst. Evol. Microbiol.">
        <title>The Global Catalogue of Microorganisms (GCM) 10K type strain sequencing project: providing services to taxonomists for standard genome sequencing and annotation.</title>
        <authorList>
            <consortium name="The Broad Institute Genomics Platform"/>
            <consortium name="The Broad Institute Genome Sequencing Center for Infectious Disease"/>
            <person name="Wu L."/>
            <person name="Ma J."/>
        </authorList>
    </citation>
    <scope>NUCLEOTIDE SEQUENCE [LARGE SCALE GENOMIC DNA]</scope>
    <source>
        <strain evidence="2 3">DT72</strain>
    </source>
</reference>
<dbReference type="Proteomes" id="UP001596407">
    <property type="component" value="Unassembled WGS sequence"/>
</dbReference>
<name>A0ABD5WJ91_9EURY</name>
<accession>A0ABD5WJ91</accession>
<comment type="caution">
    <text evidence="2">The sequence shown here is derived from an EMBL/GenBank/DDBJ whole genome shotgun (WGS) entry which is preliminary data.</text>
</comment>
<keyword evidence="3" id="KW-1185">Reference proteome</keyword>
<feature type="compositionally biased region" description="Basic and acidic residues" evidence="1">
    <location>
        <begin position="29"/>
        <end position="39"/>
    </location>
</feature>
<evidence type="ECO:0000256" key="1">
    <source>
        <dbReference type="SAM" id="MobiDB-lite"/>
    </source>
</evidence>
<dbReference type="RefSeq" id="WP_276281930.1">
    <property type="nucleotide sequence ID" value="NZ_CP119809.1"/>
</dbReference>
<proteinExistence type="predicted"/>
<sequence>MSSLFLVPVDEPSFRRTLESPIDLTPVPESDRPDGGIPDRARVWGVRTDREQGDWERNRRNWNRMESGDALLFYRNSESRYTASGRVGRMFETEYVRDEHWEGGPATSVFTVKGYNESPDLDTTEVNSILGYKEGFYPQGLWRVTDDRPTDRLLTRIALDADLRHNG</sequence>
<dbReference type="AlphaFoldDB" id="A0ABD5WJ91"/>
<dbReference type="GeneID" id="79303159"/>
<evidence type="ECO:0008006" key="4">
    <source>
        <dbReference type="Google" id="ProtNLM"/>
    </source>
</evidence>
<dbReference type="EMBL" id="JBHSZH010000005">
    <property type="protein sequence ID" value="MFC7080238.1"/>
    <property type="molecule type" value="Genomic_DNA"/>
</dbReference>